<dbReference type="AlphaFoldDB" id="A0A9P3H7I0"/>
<keyword evidence="4" id="KW-1185">Reference proteome</keyword>
<sequence length="108" mass="11270">MNVSFFNSAPTGEKGMESVTVRGLSSHTTVATVRAAFESCGEIVSISIAPSSQDDSSDDNAQATVTFGNQDAAMDAVNTMNGRQIDGLQVVVNKLMPQVQSLLSAFAP</sequence>
<dbReference type="CDD" id="cd00590">
    <property type="entry name" value="RRM_SF"/>
    <property type="match status" value="1"/>
</dbReference>
<dbReference type="PROSITE" id="PS50102">
    <property type="entry name" value="RRM"/>
    <property type="match status" value="1"/>
</dbReference>
<gene>
    <name evidence="3" type="ORF">EMPS_03844</name>
</gene>
<dbReference type="SMART" id="SM00360">
    <property type="entry name" value="RRM"/>
    <property type="match status" value="1"/>
</dbReference>
<reference evidence="3" key="2">
    <citation type="journal article" date="2022" name="Microbiol. Resour. Announc.">
        <title>Whole-Genome Sequence of Entomortierella parvispora E1425, a Mucoromycotan Fungus Associated with Burkholderiaceae-Related Endosymbiotic Bacteria.</title>
        <authorList>
            <person name="Herlambang A."/>
            <person name="Guo Y."/>
            <person name="Takashima Y."/>
            <person name="Narisawa K."/>
            <person name="Ohta H."/>
            <person name="Nishizawa T."/>
        </authorList>
    </citation>
    <scope>NUCLEOTIDE SEQUENCE</scope>
    <source>
        <strain evidence="3">E1425</strain>
    </source>
</reference>
<evidence type="ECO:0000256" key="1">
    <source>
        <dbReference type="PROSITE-ProRule" id="PRU00176"/>
    </source>
</evidence>
<evidence type="ECO:0000259" key="2">
    <source>
        <dbReference type="PROSITE" id="PS50102"/>
    </source>
</evidence>
<dbReference type="OrthoDB" id="252020at2759"/>
<reference evidence="3" key="1">
    <citation type="submission" date="2021-11" db="EMBL/GenBank/DDBJ databases">
        <authorList>
            <person name="Herlambang A."/>
            <person name="Guo Y."/>
            <person name="Takashima Y."/>
            <person name="Nishizawa T."/>
        </authorList>
    </citation>
    <scope>NUCLEOTIDE SEQUENCE</scope>
    <source>
        <strain evidence="3">E1425</strain>
    </source>
</reference>
<dbReference type="Proteomes" id="UP000827284">
    <property type="component" value="Unassembled WGS sequence"/>
</dbReference>
<organism evidence="3 4">
    <name type="scientific">Entomortierella parvispora</name>
    <dbReference type="NCBI Taxonomy" id="205924"/>
    <lineage>
        <taxon>Eukaryota</taxon>
        <taxon>Fungi</taxon>
        <taxon>Fungi incertae sedis</taxon>
        <taxon>Mucoromycota</taxon>
        <taxon>Mortierellomycotina</taxon>
        <taxon>Mortierellomycetes</taxon>
        <taxon>Mortierellales</taxon>
        <taxon>Mortierellaceae</taxon>
        <taxon>Entomortierella</taxon>
    </lineage>
</organism>
<accession>A0A9P3H7I0</accession>
<name>A0A9P3H7I0_9FUNG</name>
<dbReference type="InterPro" id="IPR035979">
    <property type="entry name" value="RBD_domain_sf"/>
</dbReference>
<feature type="domain" description="RRM" evidence="2">
    <location>
        <begin position="17"/>
        <end position="97"/>
    </location>
</feature>
<proteinExistence type="predicted"/>
<comment type="caution">
    <text evidence="3">The sequence shown here is derived from an EMBL/GenBank/DDBJ whole genome shotgun (WGS) entry which is preliminary data.</text>
</comment>
<evidence type="ECO:0000313" key="3">
    <source>
        <dbReference type="EMBL" id="GJJ71494.1"/>
    </source>
</evidence>
<protein>
    <recommendedName>
        <fullName evidence="2">RRM domain-containing protein</fullName>
    </recommendedName>
</protein>
<keyword evidence="1" id="KW-0694">RNA-binding</keyword>
<dbReference type="SUPFAM" id="SSF54928">
    <property type="entry name" value="RNA-binding domain, RBD"/>
    <property type="match status" value="1"/>
</dbReference>
<dbReference type="EMBL" id="BQFW01000005">
    <property type="protein sequence ID" value="GJJ71494.1"/>
    <property type="molecule type" value="Genomic_DNA"/>
</dbReference>
<dbReference type="InterPro" id="IPR000504">
    <property type="entry name" value="RRM_dom"/>
</dbReference>
<dbReference type="InterPro" id="IPR012677">
    <property type="entry name" value="Nucleotide-bd_a/b_plait_sf"/>
</dbReference>
<evidence type="ECO:0000313" key="4">
    <source>
        <dbReference type="Proteomes" id="UP000827284"/>
    </source>
</evidence>
<dbReference type="Gene3D" id="3.30.70.330">
    <property type="match status" value="1"/>
</dbReference>
<dbReference type="Pfam" id="PF00076">
    <property type="entry name" value="RRM_1"/>
    <property type="match status" value="1"/>
</dbReference>
<dbReference type="GO" id="GO:0003723">
    <property type="term" value="F:RNA binding"/>
    <property type="evidence" value="ECO:0007669"/>
    <property type="project" value="UniProtKB-UniRule"/>
</dbReference>